<dbReference type="InterPro" id="IPR002401">
    <property type="entry name" value="Cyt_P450_E_grp-I"/>
</dbReference>
<keyword evidence="6" id="KW-1185">Reference proteome</keyword>
<evidence type="ECO:0000313" key="6">
    <source>
        <dbReference type="Proteomes" id="UP000557566"/>
    </source>
</evidence>
<dbReference type="Proteomes" id="UP000557566">
    <property type="component" value="Unassembled WGS sequence"/>
</dbReference>
<keyword evidence="1 4" id="KW-0349">Heme</keyword>
<dbReference type="PRINTS" id="PR00385">
    <property type="entry name" value="P450"/>
</dbReference>
<dbReference type="EMBL" id="JAAVMX010000003">
    <property type="protein sequence ID" value="KAF4510400.1"/>
    <property type="molecule type" value="Genomic_DNA"/>
</dbReference>
<sequence length="495" mass="55268">MLLSLPLYAVAALSLMVVVGLVRRLASPLRKVPGPPSSLLTSIVLRWRELNADRTAYIHKLHLRYGPVVRIAPNEVSFTSWLALKEIYCSGGSGYDKSNFYDLFKVYGRRTMFTMLNKTDHAKRKRLLADRYANTSVMQPVSMQGMQERSQAFLGRCTSASRNKTSEVFMALHAYACDCITHHVFHPHGSDCLGRKADQDMMHQSTADDSLQNRLISHYSPTLHRLLASVLIMFVKPREVPLVDDYILGKSKRGDAASFTLLSHLGQKKSELDAIDVAAECLDHVVAGIDTTGDSLCFLMWELSQPTSLTYQRRLTQELQSNPGGAVDQLLLLDAIVCEGLRCYPPIPMSLPRLVPPEGRTIDGFWLPQQTIVSCQAYSVHRINKDVFPEPDTFDPDRWLSSGGNVDKHRLLFAFANGGRGCVGKHLALAEMKTLLRDVYSKFSTTPDASMTEESMAMYDQLISTRPLGQRCLLQFKPLNNVVESGSNDTIGQLL</sequence>
<accession>A0A8H4PTW3</accession>
<evidence type="ECO:0000256" key="3">
    <source>
        <dbReference type="ARBA" id="ARBA00023004"/>
    </source>
</evidence>
<dbReference type="OrthoDB" id="1470350at2759"/>
<gene>
    <name evidence="5" type="ORF">G6O67_002288</name>
</gene>
<dbReference type="PANTHER" id="PTHR24305">
    <property type="entry name" value="CYTOCHROME P450"/>
    <property type="match status" value="1"/>
</dbReference>
<dbReference type="InterPro" id="IPR001128">
    <property type="entry name" value="Cyt_P450"/>
</dbReference>
<dbReference type="AlphaFoldDB" id="A0A8H4PTW3"/>
<dbReference type="Pfam" id="PF00067">
    <property type="entry name" value="p450"/>
    <property type="match status" value="1"/>
</dbReference>
<dbReference type="GO" id="GO:0016705">
    <property type="term" value="F:oxidoreductase activity, acting on paired donors, with incorporation or reduction of molecular oxygen"/>
    <property type="evidence" value="ECO:0007669"/>
    <property type="project" value="InterPro"/>
</dbReference>
<dbReference type="GO" id="GO:0020037">
    <property type="term" value="F:heme binding"/>
    <property type="evidence" value="ECO:0007669"/>
    <property type="project" value="InterPro"/>
</dbReference>
<feature type="binding site" description="axial binding residue" evidence="4">
    <location>
        <position position="422"/>
    </location>
    <ligand>
        <name>heme</name>
        <dbReference type="ChEBI" id="CHEBI:30413"/>
    </ligand>
    <ligandPart>
        <name>Fe</name>
        <dbReference type="ChEBI" id="CHEBI:18248"/>
    </ligandPart>
</feature>
<keyword evidence="3 4" id="KW-0408">Iron</keyword>
<dbReference type="PRINTS" id="PR00463">
    <property type="entry name" value="EP450I"/>
</dbReference>
<dbReference type="InterPro" id="IPR036396">
    <property type="entry name" value="Cyt_P450_sf"/>
</dbReference>
<evidence type="ECO:0008006" key="7">
    <source>
        <dbReference type="Google" id="ProtNLM"/>
    </source>
</evidence>
<dbReference type="PANTHER" id="PTHR24305:SF164">
    <property type="entry name" value="P450, PUTATIVE (EUROFUNG)-RELATED"/>
    <property type="match status" value="1"/>
</dbReference>
<protein>
    <recommendedName>
        <fullName evidence="7">Cytochrome P450</fullName>
    </recommendedName>
</protein>
<keyword evidence="2 4" id="KW-0479">Metal-binding</keyword>
<dbReference type="CDD" id="cd11059">
    <property type="entry name" value="CYP_fungal"/>
    <property type="match status" value="1"/>
</dbReference>
<reference evidence="5 6" key="1">
    <citation type="journal article" date="2020" name="Genome Biol. Evol.">
        <title>A new high-quality draft genome assembly of the Chinese cordyceps Ophiocordyceps sinensis.</title>
        <authorList>
            <person name="Shu R."/>
            <person name="Zhang J."/>
            <person name="Meng Q."/>
            <person name="Zhang H."/>
            <person name="Zhou G."/>
            <person name="Li M."/>
            <person name="Wu P."/>
            <person name="Zhao Y."/>
            <person name="Chen C."/>
            <person name="Qin Q."/>
        </authorList>
    </citation>
    <scope>NUCLEOTIDE SEQUENCE [LARGE SCALE GENOMIC DNA]</scope>
    <source>
        <strain evidence="5 6">IOZ07</strain>
    </source>
</reference>
<dbReference type="Gene3D" id="1.10.630.10">
    <property type="entry name" value="Cytochrome P450"/>
    <property type="match status" value="1"/>
</dbReference>
<evidence type="ECO:0000256" key="4">
    <source>
        <dbReference type="PIRSR" id="PIRSR602401-1"/>
    </source>
</evidence>
<comment type="cofactor">
    <cofactor evidence="4">
        <name>heme</name>
        <dbReference type="ChEBI" id="CHEBI:30413"/>
    </cofactor>
</comment>
<dbReference type="SUPFAM" id="SSF48264">
    <property type="entry name" value="Cytochrome P450"/>
    <property type="match status" value="1"/>
</dbReference>
<evidence type="ECO:0000313" key="5">
    <source>
        <dbReference type="EMBL" id="KAF4510400.1"/>
    </source>
</evidence>
<dbReference type="GO" id="GO:0005506">
    <property type="term" value="F:iron ion binding"/>
    <property type="evidence" value="ECO:0007669"/>
    <property type="project" value="InterPro"/>
</dbReference>
<name>A0A8H4PTW3_9HYPO</name>
<dbReference type="InterPro" id="IPR050121">
    <property type="entry name" value="Cytochrome_P450_monoxygenase"/>
</dbReference>
<comment type="caution">
    <text evidence="5">The sequence shown here is derived from an EMBL/GenBank/DDBJ whole genome shotgun (WGS) entry which is preliminary data.</text>
</comment>
<evidence type="ECO:0000256" key="1">
    <source>
        <dbReference type="ARBA" id="ARBA00022617"/>
    </source>
</evidence>
<evidence type="ECO:0000256" key="2">
    <source>
        <dbReference type="ARBA" id="ARBA00022723"/>
    </source>
</evidence>
<organism evidence="5 6">
    <name type="scientific">Ophiocordyceps sinensis</name>
    <dbReference type="NCBI Taxonomy" id="72228"/>
    <lineage>
        <taxon>Eukaryota</taxon>
        <taxon>Fungi</taxon>
        <taxon>Dikarya</taxon>
        <taxon>Ascomycota</taxon>
        <taxon>Pezizomycotina</taxon>
        <taxon>Sordariomycetes</taxon>
        <taxon>Hypocreomycetidae</taxon>
        <taxon>Hypocreales</taxon>
        <taxon>Ophiocordycipitaceae</taxon>
        <taxon>Ophiocordyceps</taxon>
    </lineage>
</organism>
<proteinExistence type="predicted"/>
<dbReference type="GO" id="GO:0004497">
    <property type="term" value="F:monooxygenase activity"/>
    <property type="evidence" value="ECO:0007669"/>
    <property type="project" value="InterPro"/>
</dbReference>